<proteinExistence type="inferred from homology"/>
<dbReference type="Proteomes" id="UP000446768">
    <property type="component" value="Unassembled WGS sequence"/>
</dbReference>
<dbReference type="PANTHER" id="PTHR42732">
    <property type="entry name" value="BETA-GALACTOSIDASE"/>
    <property type="match status" value="1"/>
</dbReference>
<evidence type="ECO:0000256" key="1">
    <source>
        <dbReference type="ARBA" id="ARBA00007401"/>
    </source>
</evidence>
<dbReference type="Pfam" id="PF02837">
    <property type="entry name" value="Glyco_hydro_2_N"/>
    <property type="match status" value="1"/>
</dbReference>
<accession>A0A7X2IMJ5</accession>
<dbReference type="InterPro" id="IPR000421">
    <property type="entry name" value="FA58C"/>
</dbReference>
<evidence type="ECO:0000313" key="8">
    <source>
        <dbReference type="Proteomes" id="UP000446768"/>
    </source>
</evidence>
<dbReference type="SUPFAM" id="SSF51445">
    <property type="entry name" value="(Trans)glycosidases"/>
    <property type="match status" value="1"/>
</dbReference>
<feature type="chain" id="PRO_5031513957" evidence="5">
    <location>
        <begin position="29"/>
        <end position="871"/>
    </location>
</feature>
<dbReference type="RefSeq" id="WP_154374319.1">
    <property type="nucleotide sequence ID" value="NZ_WKJJ01000007.1"/>
</dbReference>
<dbReference type="PRINTS" id="PR00132">
    <property type="entry name" value="GLHYDRLASE2"/>
</dbReference>
<dbReference type="SUPFAM" id="SSF49303">
    <property type="entry name" value="beta-Galactosidase/glucuronidase domain"/>
    <property type="match status" value="1"/>
</dbReference>
<dbReference type="Pfam" id="PF00754">
    <property type="entry name" value="F5_F8_type_C"/>
    <property type="match status" value="1"/>
</dbReference>
<comment type="similarity">
    <text evidence="1">Belongs to the glycosyl hydrolase 2 family.</text>
</comment>
<gene>
    <name evidence="7" type="ORF">GJ700_12850</name>
</gene>
<organism evidence="7 8">
    <name type="scientific">Pseudoduganella rivuli</name>
    <dbReference type="NCBI Taxonomy" id="2666085"/>
    <lineage>
        <taxon>Bacteria</taxon>
        <taxon>Pseudomonadati</taxon>
        <taxon>Pseudomonadota</taxon>
        <taxon>Betaproteobacteria</taxon>
        <taxon>Burkholderiales</taxon>
        <taxon>Oxalobacteraceae</taxon>
        <taxon>Telluria group</taxon>
        <taxon>Pseudoduganella</taxon>
    </lineage>
</organism>
<dbReference type="SUPFAM" id="SSF49785">
    <property type="entry name" value="Galactose-binding domain-like"/>
    <property type="match status" value="2"/>
</dbReference>
<evidence type="ECO:0000256" key="5">
    <source>
        <dbReference type="SAM" id="SignalP"/>
    </source>
</evidence>
<dbReference type="InterPro" id="IPR006102">
    <property type="entry name" value="Ig-like_GH2"/>
</dbReference>
<dbReference type="InterPro" id="IPR036156">
    <property type="entry name" value="Beta-gal/glucu_dom_sf"/>
</dbReference>
<evidence type="ECO:0000256" key="4">
    <source>
        <dbReference type="SAM" id="MobiDB-lite"/>
    </source>
</evidence>
<dbReference type="InterPro" id="IPR051913">
    <property type="entry name" value="GH2_Domain-Containing"/>
</dbReference>
<reference evidence="7 8" key="1">
    <citation type="submission" date="2019-11" db="EMBL/GenBank/DDBJ databases">
        <title>Novel species isolated from a subtropical stream in China.</title>
        <authorList>
            <person name="Lu H."/>
        </authorList>
    </citation>
    <scope>NUCLEOTIDE SEQUENCE [LARGE SCALE GENOMIC DNA]</scope>
    <source>
        <strain evidence="7 8">FT92W</strain>
    </source>
</reference>
<sequence>MRLTKILWVHLLILAHAALLFAAGPVRAAEPVRQVVQLNRAWTFTLGDPAGAETDDHADRDWQQVNLPHSFSLPYFLGPNFYVGYGWYRRSVVMDQAWRGKRLTLEFDGVFQDAEIYVNGVKAGRHRGGYTGFAIDITRQMRPGSNTVAVRVNNLWNAQLSPRAGEHHFSGGIYRDVRLVATDPVHVAWYGTFVTTPEVSPERASLRIRTEVENTAGTDHAVTLVSRIYTPEGRLLTQETATRAVRAGATEVFDQQPPAIRQPSLWAPGNPALYRLETEVRRDGRVADRYSTTFGIRSIRWTADRGFFLNGQHLYLVGANVHQDHAGWGDAVSHAGARRDIGMLRDAGFNFIRGSHYPHAPAFSRAADELGMLFWSEAPFWGIGGFGGEGNWFASAYPPNPDDRPGFEDSVLAQTAEMIRIHRNHPSIIAWSNGNEYFFSAPETMDAVRAFVRRQVALMRTLDPTRPAATGGVQRGEVDRLGDLAGYNGDGAALPAYLNPGLASLVSEYGSTIASRPGAYEPGWGNLTEPPDQRGSAARYPWRYPWRSGEAIWAGFDHGTIADIDFGKMGMIDYFRIPKRQYYWYRNEYRQVPPPAWPGPGQASQLSLTADKTVIHGTQGHDDVQLLVTVRDAQGRALSNSPDVTLTIERGPGEFPTGRSITFRHDTPVDIRDGQAAIEFRSYYAGKSVIRASSPGLKDALLVIRTEGPDPYIEGKSPLARARPLVKYPALARREPGAAPGNVVINRPTAATSSAPGRPASMANDGDDNTAWQAAAADDHPAWSIDLENIYAVHGVAVLQPGQAALAYTVELSLDRVQWQPLTPAQLQAAQLPPGLRARFVRVRFASPAGAVAALSEVRVLAVPAAEAPPL</sequence>
<dbReference type="Gene3D" id="2.60.120.260">
    <property type="entry name" value="Galactose-binding domain-like"/>
    <property type="match status" value="2"/>
</dbReference>
<keyword evidence="8" id="KW-1185">Reference proteome</keyword>
<dbReference type="Gene3D" id="2.60.40.10">
    <property type="entry name" value="Immunoglobulins"/>
    <property type="match status" value="2"/>
</dbReference>
<evidence type="ECO:0000259" key="6">
    <source>
        <dbReference type="PROSITE" id="PS50022"/>
    </source>
</evidence>
<protein>
    <submittedName>
        <fullName evidence="7">Beta-galactosidase</fullName>
    </submittedName>
</protein>
<dbReference type="InterPro" id="IPR006104">
    <property type="entry name" value="Glyco_hydro_2_N"/>
</dbReference>
<keyword evidence="2" id="KW-0378">Hydrolase</keyword>
<keyword evidence="5" id="KW-0732">Signal</keyword>
<evidence type="ECO:0000256" key="3">
    <source>
        <dbReference type="ARBA" id="ARBA00023295"/>
    </source>
</evidence>
<dbReference type="GO" id="GO:0004553">
    <property type="term" value="F:hydrolase activity, hydrolyzing O-glycosyl compounds"/>
    <property type="evidence" value="ECO:0007669"/>
    <property type="project" value="InterPro"/>
</dbReference>
<keyword evidence="3" id="KW-0326">Glycosidase</keyword>
<evidence type="ECO:0000313" key="7">
    <source>
        <dbReference type="EMBL" id="MRV72596.1"/>
    </source>
</evidence>
<dbReference type="PANTHER" id="PTHR42732:SF1">
    <property type="entry name" value="BETA-MANNOSIDASE"/>
    <property type="match status" value="1"/>
</dbReference>
<feature type="signal peptide" evidence="5">
    <location>
        <begin position="1"/>
        <end position="28"/>
    </location>
</feature>
<dbReference type="AlphaFoldDB" id="A0A7X2IMJ5"/>
<dbReference type="InterPro" id="IPR008979">
    <property type="entry name" value="Galactose-bd-like_sf"/>
</dbReference>
<dbReference type="InterPro" id="IPR017853">
    <property type="entry name" value="GH"/>
</dbReference>
<feature type="region of interest" description="Disordered" evidence="4">
    <location>
        <begin position="739"/>
        <end position="768"/>
    </location>
</feature>
<dbReference type="InterPro" id="IPR013783">
    <property type="entry name" value="Ig-like_fold"/>
</dbReference>
<dbReference type="GO" id="GO:0005975">
    <property type="term" value="P:carbohydrate metabolic process"/>
    <property type="evidence" value="ECO:0007669"/>
    <property type="project" value="InterPro"/>
</dbReference>
<evidence type="ECO:0000256" key="2">
    <source>
        <dbReference type="ARBA" id="ARBA00022801"/>
    </source>
</evidence>
<dbReference type="InterPro" id="IPR006101">
    <property type="entry name" value="Glyco_hydro_2"/>
</dbReference>
<dbReference type="Gene3D" id="3.20.20.80">
    <property type="entry name" value="Glycosidases"/>
    <property type="match status" value="1"/>
</dbReference>
<feature type="domain" description="F5/8 type C" evidence="6">
    <location>
        <begin position="726"/>
        <end position="863"/>
    </location>
</feature>
<dbReference type="EMBL" id="WKJJ01000007">
    <property type="protein sequence ID" value="MRV72596.1"/>
    <property type="molecule type" value="Genomic_DNA"/>
</dbReference>
<dbReference type="InterPro" id="IPR006103">
    <property type="entry name" value="Glyco_hydro_2_cat"/>
</dbReference>
<name>A0A7X2IMJ5_9BURK</name>
<dbReference type="Pfam" id="PF02836">
    <property type="entry name" value="Glyco_hydro_2_C"/>
    <property type="match status" value="1"/>
</dbReference>
<comment type="caution">
    <text evidence="7">The sequence shown here is derived from an EMBL/GenBank/DDBJ whole genome shotgun (WGS) entry which is preliminary data.</text>
</comment>
<dbReference type="PROSITE" id="PS50022">
    <property type="entry name" value="FA58C_3"/>
    <property type="match status" value="1"/>
</dbReference>
<dbReference type="Pfam" id="PF00703">
    <property type="entry name" value="Glyco_hydro_2"/>
    <property type="match status" value="1"/>
</dbReference>